<feature type="chain" id="PRO_5007856948" evidence="15">
    <location>
        <begin position="25"/>
        <end position="498"/>
    </location>
</feature>
<evidence type="ECO:0000256" key="7">
    <source>
        <dbReference type="ARBA" id="ARBA00022723"/>
    </source>
</evidence>
<comment type="cofactor">
    <cofactor evidence="1 13">
        <name>heme</name>
        <dbReference type="ChEBI" id="CHEBI:30413"/>
    </cofactor>
</comment>
<name>A0A165DYX3_EXIGL</name>
<keyword evidence="9 14" id="KW-0560">Oxidoreductase</keyword>
<proteinExistence type="inferred from homology"/>
<comment type="pathway">
    <text evidence="3">Secondary metabolite biosynthesis.</text>
</comment>
<dbReference type="SUPFAM" id="SSF48264">
    <property type="entry name" value="Cytochrome P450"/>
    <property type="match status" value="1"/>
</dbReference>
<dbReference type="InterPro" id="IPR002401">
    <property type="entry name" value="Cyt_P450_E_grp-I"/>
</dbReference>
<dbReference type="PROSITE" id="PS00086">
    <property type="entry name" value="CYTOCHROME_P450"/>
    <property type="match status" value="1"/>
</dbReference>
<gene>
    <name evidence="16" type="ORF">EXIGLDRAFT_681589</name>
</gene>
<sequence>MLYFIGFGVAVVAPLLWLSQDKQQRPPGPRRFPLLGNVLDISVDDIWLLFSRWGKEYGSLVYIKIFNQPTLIINSHHIAVDLMTRRARVYSDRPWNYVAKELLLGGHFMPFMDYNDRCRRLRRAAQEGFRKATLPRYRKIQQAEATRAASELLQHSANWVEHLSTTAASTIMSSVYGFPPTDDKNPDVQAIKQHTERIARAIFPGTYLVDTFPWLRHLPAWLCSWHRDTHGFYAKDNAVVQRLFHSSETGPAVTFSRAVAEKVDEGLLDDGDAAWLCATLLQTSAALCWFITSMVIHQDVQARAHDELDRVVGRNRLPSFDDKDNLPYLNAIVHEVLRWRPPLPIGVPHCLAVNDVYQGFHVARGTVCIPNIWGMNRDPDVWGTDAEMFRPERQLDEHGNLRSRILNTHDESHTSFGFGNRVCPGKHFAGDTMFITCATILWACKMSASRNVHGDLELPSEYAHTGTPMTLHPTPFPCEFSARFSDALSQVSTERNTE</sequence>
<dbReference type="Proteomes" id="UP000077266">
    <property type="component" value="Unassembled WGS sequence"/>
</dbReference>
<dbReference type="InParanoid" id="A0A165DYX3"/>
<keyword evidence="17" id="KW-1185">Reference proteome</keyword>
<dbReference type="InterPro" id="IPR017972">
    <property type="entry name" value="Cyt_P450_CS"/>
</dbReference>
<dbReference type="GO" id="GO:0016020">
    <property type="term" value="C:membrane"/>
    <property type="evidence" value="ECO:0007669"/>
    <property type="project" value="UniProtKB-SubCell"/>
</dbReference>
<accession>A0A165DYX3</accession>
<dbReference type="InterPro" id="IPR050364">
    <property type="entry name" value="Cytochrome_P450_fung"/>
</dbReference>
<keyword evidence="10 13" id="KW-0408">Iron</keyword>
<evidence type="ECO:0000256" key="6">
    <source>
        <dbReference type="ARBA" id="ARBA00022692"/>
    </source>
</evidence>
<evidence type="ECO:0000256" key="13">
    <source>
        <dbReference type="PIRSR" id="PIRSR602401-1"/>
    </source>
</evidence>
<evidence type="ECO:0000256" key="14">
    <source>
        <dbReference type="RuleBase" id="RU000461"/>
    </source>
</evidence>
<keyword evidence="6" id="KW-0812">Transmembrane</keyword>
<dbReference type="PANTHER" id="PTHR46300">
    <property type="entry name" value="P450, PUTATIVE (EUROFUNG)-RELATED-RELATED"/>
    <property type="match status" value="1"/>
</dbReference>
<dbReference type="Pfam" id="PF00067">
    <property type="entry name" value="p450"/>
    <property type="match status" value="1"/>
</dbReference>
<dbReference type="GO" id="GO:0004497">
    <property type="term" value="F:monooxygenase activity"/>
    <property type="evidence" value="ECO:0007669"/>
    <property type="project" value="UniProtKB-KW"/>
</dbReference>
<keyword evidence="15" id="KW-0732">Signal</keyword>
<dbReference type="PANTHER" id="PTHR46300:SF2">
    <property type="entry name" value="CYTOCHROME P450 MONOOXYGENASE ALNH-RELATED"/>
    <property type="match status" value="1"/>
</dbReference>
<evidence type="ECO:0000313" key="16">
    <source>
        <dbReference type="EMBL" id="KZV85698.1"/>
    </source>
</evidence>
<organism evidence="16 17">
    <name type="scientific">Exidia glandulosa HHB12029</name>
    <dbReference type="NCBI Taxonomy" id="1314781"/>
    <lineage>
        <taxon>Eukaryota</taxon>
        <taxon>Fungi</taxon>
        <taxon>Dikarya</taxon>
        <taxon>Basidiomycota</taxon>
        <taxon>Agaricomycotina</taxon>
        <taxon>Agaricomycetes</taxon>
        <taxon>Auriculariales</taxon>
        <taxon>Exidiaceae</taxon>
        <taxon>Exidia</taxon>
    </lineage>
</organism>
<dbReference type="InterPro" id="IPR001128">
    <property type="entry name" value="Cyt_P450"/>
</dbReference>
<evidence type="ECO:0000256" key="2">
    <source>
        <dbReference type="ARBA" id="ARBA00004370"/>
    </source>
</evidence>
<keyword evidence="7 13" id="KW-0479">Metal-binding</keyword>
<comment type="similarity">
    <text evidence="4 14">Belongs to the cytochrome P450 family.</text>
</comment>
<evidence type="ECO:0000256" key="5">
    <source>
        <dbReference type="ARBA" id="ARBA00022617"/>
    </source>
</evidence>
<evidence type="ECO:0000256" key="3">
    <source>
        <dbReference type="ARBA" id="ARBA00005179"/>
    </source>
</evidence>
<reference evidence="16 17" key="1">
    <citation type="journal article" date="2016" name="Mol. Biol. Evol.">
        <title>Comparative Genomics of Early-Diverging Mushroom-Forming Fungi Provides Insights into the Origins of Lignocellulose Decay Capabilities.</title>
        <authorList>
            <person name="Nagy L.G."/>
            <person name="Riley R."/>
            <person name="Tritt A."/>
            <person name="Adam C."/>
            <person name="Daum C."/>
            <person name="Floudas D."/>
            <person name="Sun H."/>
            <person name="Yadav J.S."/>
            <person name="Pangilinan J."/>
            <person name="Larsson K.H."/>
            <person name="Matsuura K."/>
            <person name="Barry K."/>
            <person name="Labutti K."/>
            <person name="Kuo R."/>
            <person name="Ohm R.A."/>
            <person name="Bhattacharya S.S."/>
            <person name="Shirouzu T."/>
            <person name="Yoshinaga Y."/>
            <person name="Martin F.M."/>
            <person name="Grigoriev I.V."/>
            <person name="Hibbett D.S."/>
        </authorList>
    </citation>
    <scope>NUCLEOTIDE SEQUENCE [LARGE SCALE GENOMIC DNA]</scope>
    <source>
        <strain evidence="16 17">HHB12029</strain>
    </source>
</reference>
<dbReference type="InterPro" id="IPR036396">
    <property type="entry name" value="Cyt_P450_sf"/>
</dbReference>
<keyword evidence="5 13" id="KW-0349">Heme</keyword>
<comment type="subcellular location">
    <subcellularLocation>
        <location evidence="2">Membrane</location>
    </subcellularLocation>
</comment>
<keyword evidence="12" id="KW-0472">Membrane</keyword>
<evidence type="ECO:0000256" key="12">
    <source>
        <dbReference type="ARBA" id="ARBA00023136"/>
    </source>
</evidence>
<evidence type="ECO:0000256" key="9">
    <source>
        <dbReference type="ARBA" id="ARBA00023002"/>
    </source>
</evidence>
<feature type="signal peptide" evidence="15">
    <location>
        <begin position="1"/>
        <end position="24"/>
    </location>
</feature>
<dbReference type="GO" id="GO:0020037">
    <property type="term" value="F:heme binding"/>
    <property type="evidence" value="ECO:0007669"/>
    <property type="project" value="InterPro"/>
</dbReference>
<feature type="binding site" description="axial binding residue" evidence="13">
    <location>
        <position position="423"/>
    </location>
    <ligand>
        <name>heme</name>
        <dbReference type="ChEBI" id="CHEBI:30413"/>
    </ligand>
    <ligandPart>
        <name>Fe</name>
        <dbReference type="ChEBI" id="CHEBI:18248"/>
    </ligandPart>
</feature>
<dbReference type="CDD" id="cd11065">
    <property type="entry name" value="CYP64-like"/>
    <property type="match status" value="1"/>
</dbReference>
<evidence type="ECO:0000256" key="10">
    <source>
        <dbReference type="ARBA" id="ARBA00023004"/>
    </source>
</evidence>
<evidence type="ECO:0000256" key="11">
    <source>
        <dbReference type="ARBA" id="ARBA00023033"/>
    </source>
</evidence>
<protein>
    <submittedName>
        <fullName evidence="16">Cytochrome P450</fullName>
    </submittedName>
</protein>
<dbReference type="GO" id="GO:0005506">
    <property type="term" value="F:iron ion binding"/>
    <property type="evidence" value="ECO:0007669"/>
    <property type="project" value="InterPro"/>
</dbReference>
<dbReference type="GO" id="GO:0016705">
    <property type="term" value="F:oxidoreductase activity, acting on paired donors, with incorporation or reduction of molecular oxygen"/>
    <property type="evidence" value="ECO:0007669"/>
    <property type="project" value="InterPro"/>
</dbReference>
<dbReference type="EMBL" id="KV426179">
    <property type="protein sequence ID" value="KZV85698.1"/>
    <property type="molecule type" value="Genomic_DNA"/>
</dbReference>
<evidence type="ECO:0000256" key="15">
    <source>
        <dbReference type="SAM" id="SignalP"/>
    </source>
</evidence>
<evidence type="ECO:0000256" key="1">
    <source>
        <dbReference type="ARBA" id="ARBA00001971"/>
    </source>
</evidence>
<evidence type="ECO:0000256" key="4">
    <source>
        <dbReference type="ARBA" id="ARBA00010617"/>
    </source>
</evidence>
<dbReference type="AlphaFoldDB" id="A0A165DYX3"/>
<evidence type="ECO:0000313" key="17">
    <source>
        <dbReference type="Proteomes" id="UP000077266"/>
    </source>
</evidence>
<keyword evidence="11 14" id="KW-0503">Monooxygenase</keyword>
<dbReference type="STRING" id="1314781.A0A165DYX3"/>
<dbReference type="PRINTS" id="PR00463">
    <property type="entry name" value="EP450I"/>
</dbReference>
<keyword evidence="8" id="KW-1133">Transmembrane helix</keyword>
<evidence type="ECO:0000256" key="8">
    <source>
        <dbReference type="ARBA" id="ARBA00022989"/>
    </source>
</evidence>
<dbReference type="Gene3D" id="1.10.630.10">
    <property type="entry name" value="Cytochrome P450"/>
    <property type="match status" value="1"/>
</dbReference>
<dbReference type="OrthoDB" id="2789670at2759"/>